<dbReference type="Proteomes" id="UP000299102">
    <property type="component" value="Unassembled WGS sequence"/>
</dbReference>
<feature type="region of interest" description="Disordered" evidence="1">
    <location>
        <begin position="1"/>
        <end position="31"/>
    </location>
</feature>
<name>A0A4C1V2N7_EUMVA</name>
<sequence>MRIDHGESERARGRFVGKAAAPPRRLHSATPQPTSRLLISLSFSETLKILGTIGCRRNFVNLWTTTFVQAANDTNARHRGDPSEFTGPREIF</sequence>
<comment type="caution">
    <text evidence="2">The sequence shown here is derived from an EMBL/GenBank/DDBJ whole genome shotgun (WGS) entry which is preliminary data.</text>
</comment>
<keyword evidence="3" id="KW-1185">Reference proteome</keyword>
<reference evidence="2 3" key="1">
    <citation type="journal article" date="2019" name="Commun. Biol.">
        <title>The bagworm genome reveals a unique fibroin gene that provides high tensile strength.</title>
        <authorList>
            <person name="Kono N."/>
            <person name="Nakamura H."/>
            <person name="Ohtoshi R."/>
            <person name="Tomita M."/>
            <person name="Numata K."/>
            <person name="Arakawa K."/>
        </authorList>
    </citation>
    <scope>NUCLEOTIDE SEQUENCE [LARGE SCALE GENOMIC DNA]</scope>
</reference>
<evidence type="ECO:0000313" key="2">
    <source>
        <dbReference type="EMBL" id="GBP32800.1"/>
    </source>
</evidence>
<evidence type="ECO:0000256" key="1">
    <source>
        <dbReference type="SAM" id="MobiDB-lite"/>
    </source>
</evidence>
<proteinExistence type="predicted"/>
<feature type="compositionally biased region" description="Basic and acidic residues" evidence="1">
    <location>
        <begin position="1"/>
        <end position="12"/>
    </location>
</feature>
<accession>A0A4C1V2N7</accession>
<gene>
    <name evidence="2" type="ORF">EVAR_19651_1</name>
</gene>
<organism evidence="2 3">
    <name type="scientific">Eumeta variegata</name>
    <name type="common">Bagworm moth</name>
    <name type="synonym">Eumeta japonica</name>
    <dbReference type="NCBI Taxonomy" id="151549"/>
    <lineage>
        <taxon>Eukaryota</taxon>
        <taxon>Metazoa</taxon>
        <taxon>Ecdysozoa</taxon>
        <taxon>Arthropoda</taxon>
        <taxon>Hexapoda</taxon>
        <taxon>Insecta</taxon>
        <taxon>Pterygota</taxon>
        <taxon>Neoptera</taxon>
        <taxon>Endopterygota</taxon>
        <taxon>Lepidoptera</taxon>
        <taxon>Glossata</taxon>
        <taxon>Ditrysia</taxon>
        <taxon>Tineoidea</taxon>
        <taxon>Psychidae</taxon>
        <taxon>Oiketicinae</taxon>
        <taxon>Eumeta</taxon>
    </lineage>
</organism>
<protein>
    <submittedName>
        <fullName evidence="2">Uncharacterized protein</fullName>
    </submittedName>
</protein>
<dbReference type="AlphaFoldDB" id="A0A4C1V2N7"/>
<evidence type="ECO:0000313" key="3">
    <source>
        <dbReference type="Proteomes" id="UP000299102"/>
    </source>
</evidence>
<dbReference type="EMBL" id="BGZK01000265">
    <property type="protein sequence ID" value="GBP32800.1"/>
    <property type="molecule type" value="Genomic_DNA"/>
</dbReference>